<dbReference type="AlphaFoldDB" id="A0A0K1JLC0"/>
<dbReference type="Proteomes" id="UP000066480">
    <property type="component" value="Chromosome"/>
</dbReference>
<organism evidence="2 3">
    <name type="scientific">Luteipulveratus mongoliensis</name>
    <dbReference type="NCBI Taxonomy" id="571913"/>
    <lineage>
        <taxon>Bacteria</taxon>
        <taxon>Bacillati</taxon>
        <taxon>Actinomycetota</taxon>
        <taxon>Actinomycetes</taxon>
        <taxon>Micrococcales</taxon>
        <taxon>Dermacoccaceae</taxon>
        <taxon>Luteipulveratus</taxon>
    </lineage>
</organism>
<proteinExistence type="predicted"/>
<dbReference type="RefSeq" id="WP_052594219.1">
    <property type="nucleotide sequence ID" value="NZ_CP011112.1"/>
</dbReference>
<keyword evidence="1" id="KW-0812">Transmembrane</keyword>
<keyword evidence="1" id="KW-1133">Transmembrane helix</keyword>
<dbReference type="OrthoDB" id="4869497at2"/>
<name>A0A0K1JLC0_9MICO</name>
<reference evidence="2 3" key="1">
    <citation type="submission" date="2015-03" db="EMBL/GenBank/DDBJ databases">
        <title>Luteipulveratus halotolerans sp. nov., a novel actinobacterium (Dermacoccaceae) from Sarawak, Malaysia.</title>
        <authorList>
            <person name="Juboi H."/>
            <person name="Basik A."/>
            <person name="Shamsul S.S."/>
            <person name="Arnold P."/>
            <person name="Schmitt E.K."/>
            <person name="Sanglier J.-J."/>
            <person name="Yeo T."/>
        </authorList>
    </citation>
    <scope>NUCLEOTIDE SEQUENCE [LARGE SCALE GENOMIC DNA]</scope>
    <source>
        <strain evidence="2 3">MN07-A0370</strain>
    </source>
</reference>
<feature type="transmembrane region" description="Helical" evidence="1">
    <location>
        <begin position="53"/>
        <end position="73"/>
    </location>
</feature>
<gene>
    <name evidence="2" type="ORF">VV02_19505</name>
</gene>
<evidence type="ECO:0008006" key="4">
    <source>
        <dbReference type="Google" id="ProtNLM"/>
    </source>
</evidence>
<evidence type="ECO:0000256" key="1">
    <source>
        <dbReference type="SAM" id="Phobius"/>
    </source>
</evidence>
<feature type="transmembrane region" description="Helical" evidence="1">
    <location>
        <begin position="113"/>
        <end position="132"/>
    </location>
</feature>
<dbReference type="KEGG" id="lmoi:VV02_19505"/>
<sequence>MDSRPRDAARPTKAVAVGDKPFAAMLQAGVLASMVAFPVVVIALWIARDSKGGGSAALGALLAVVFFAAGLLIMGKIVDDNPMTVMAGALAVYLGQIIFLGIVILFLSDASWIDGPAFGIAVLAIALVWQVAQIAAFMRMRKPVYDEPSSADDSTEETS</sequence>
<evidence type="ECO:0000313" key="3">
    <source>
        <dbReference type="Proteomes" id="UP000066480"/>
    </source>
</evidence>
<keyword evidence="3" id="KW-1185">Reference proteome</keyword>
<feature type="transmembrane region" description="Helical" evidence="1">
    <location>
        <begin position="85"/>
        <end position="107"/>
    </location>
</feature>
<protein>
    <recommendedName>
        <fullName evidence="4">ATP synthase I</fullName>
    </recommendedName>
</protein>
<feature type="transmembrane region" description="Helical" evidence="1">
    <location>
        <begin position="21"/>
        <end position="47"/>
    </location>
</feature>
<accession>A0A0K1JLC0</accession>
<dbReference type="EMBL" id="CP011112">
    <property type="protein sequence ID" value="AKU17517.1"/>
    <property type="molecule type" value="Genomic_DNA"/>
</dbReference>
<dbReference type="STRING" id="571913.VV02_19505"/>
<evidence type="ECO:0000313" key="2">
    <source>
        <dbReference type="EMBL" id="AKU17517.1"/>
    </source>
</evidence>
<keyword evidence="1" id="KW-0472">Membrane</keyword>